<dbReference type="CDD" id="cd01066">
    <property type="entry name" value="APP_MetAP"/>
    <property type="match status" value="1"/>
</dbReference>
<dbReference type="Gene3D" id="3.90.230.10">
    <property type="entry name" value="Creatinase/methionine aminopeptidase superfamily"/>
    <property type="match status" value="1"/>
</dbReference>
<dbReference type="SUPFAM" id="SSF53092">
    <property type="entry name" value="Creatinase/prolidase N-terminal domain"/>
    <property type="match status" value="1"/>
</dbReference>
<comment type="caution">
    <text evidence="2">The sequence shown here is derived from an EMBL/GenBank/DDBJ whole genome shotgun (WGS) entry which is preliminary data.</text>
</comment>
<protein>
    <submittedName>
        <fullName evidence="2">M24 family metallopeptidase</fullName>
    </submittedName>
</protein>
<dbReference type="InterPro" id="IPR050659">
    <property type="entry name" value="Peptidase_M24B"/>
</dbReference>
<proteinExistence type="predicted"/>
<dbReference type="Pfam" id="PF00557">
    <property type="entry name" value="Peptidase_M24"/>
    <property type="match status" value="1"/>
</dbReference>
<dbReference type="OrthoDB" id="4850044at2"/>
<evidence type="ECO:0000313" key="3">
    <source>
        <dbReference type="Proteomes" id="UP000530514"/>
    </source>
</evidence>
<dbReference type="PANTHER" id="PTHR46112:SF3">
    <property type="entry name" value="AMINOPEPTIDASE YPDF"/>
    <property type="match status" value="1"/>
</dbReference>
<organism evidence="2 3">
    <name type="scientific">Thermoactinomyces daqus</name>
    <dbReference type="NCBI Taxonomy" id="1329516"/>
    <lineage>
        <taxon>Bacteria</taxon>
        <taxon>Bacillati</taxon>
        <taxon>Bacillota</taxon>
        <taxon>Bacilli</taxon>
        <taxon>Bacillales</taxon>
        <taxon>Thermoactinomycetaceae</taxon>
        <taxon>Thermoactinomyces</taxon>
    </lineage>
</organism>
<evidence type="ECO:0000259" key="1">
    <source>
        <dbReference type="Pfam" id="PF00557"/>
    </source>
</evidence>
<dbReference type="InterPro" id="IPR036005">
    <property type="entry name" value="Creatinase/aminopeptidase-like"/>
</dbReference>
<dbReference type="RefSeq" id="WP_033102078.1">
    <property type="nucleotide sequence ID" value="NZ_JACEIP010000039.1"/>
</dbReference>
<sequence>MGDISVNTALERVRTFMDDKKLDGVLFRRRDFFSWLTGGKDNHIVNTTELGVAPLLILRDRKICLASKMEAARIREEELYGQGYDWITPEWYEGEIETIQRICAGKRIGSDTPIDGLLYVEEELRALRYVLTESEIEDYRSLSQLAARAVESACRELVPGQSEHEIAANLAYKVLKEGMNPQVILVATDERIFRYRHPIPTDKKLERYAMLVLCAEKGGLVSNVTRFVHFGPLSPELEENKRKLAQIDAAMNAATRPGTPICKVIETGIEMYVRMGFPEDWKLLHQGGPTGYASREFLATPDAKGRVLLHQAFAWNPAIRGIKSEDTILVKEHENEFLTHTGEWVYLEVKHDGKTYLRPDILVRS</sequence>
<accession>A0A7W2AK29</accession>
<dbReference type="AlphaFoldDB" id="A0A7W2AK29"/>
<dbReference type="EMBL" id="JACEIP010000039">
    <property type="protein sequence ID" value="MBA4544424.1"/>
    <property type="molecule type" value="Genomic_DNA"/>
</dbReference>
<dbReference type="InterPro" id="IPR029149">
    <property type="entry name" value="Creatin/AminoP/Spt16_N"/>
</dbReference>
<dbReference type="PANTHER" id="PTHR46112">
    <property type="entry name" value="AMINOPEPTIDASE"/>
    <property type="match status" value="1"/>
</dbReference>
<feature type="domain" description="Peptidase M24" evidence="1">
    <location>
        <begin position="139"/>
        <end position="332"/>
    </location>
</feature>
<reference evidence="2 3" key="1">
    <citation type="submission" date="2020-07" db="EMBL/GenBank/DDBJ databases">
        <authorList>
            <person name="Feng H."/>
        </authorList>
    </citation>
    <scope>NUCLEOTIDE SEQUENCE [LARGE SCALE GENOMIC DNA]</scope>
    <source>
        <strain evidence="3">s-11</strain>
    </source>
</reference>
<dbReference type="InterPro" id="IPR000994">
    <property type="entry name" value="Pept_M24"/>
</dbReference>
<keyword evidence="3" id="KW-1185">Reference proteome</keyword>
<gene>
    <name evidence="2" type="ORF">H1164_16385</name>
</gene>
<dbReference type="Proteomes" id="UP000530514">
    <property type="component" value="Unassembled WGS sequence"/>
</dbReference>
<dbReference type="SUPFAM" id="SSF55920">
    <property type="entry name" value="Creatinase/aminopeptidase"/>
    <property type="match status" value="1"/>
</dbReference>
<name>A0A7W2AK29_9BACL</name>
<evidence type="ECO:0000313" key="2">
    <source>
        <dbReference type="EMBL" id="MBA4544424.1"/>
    </source>
</evidence>